<evidence type="ECO:0000313" key="2">
    <source>
        <dbReference type="Proteomes" id="UP001152523"/>
    </source>
</evidence>
<dbReference type="PANTHER" id="PTHR31579">
    <property type="entry name" value="OS03G0796600 PROTEIN"/>
    <property type="match status" value="1"/>
</dbReference>
<organism evidence="1 2">
    <name type="scientific">Cuscuta epithymum</name>
    <dbReference type="NCBI Taxonomy" id="186058"/>
    <lineage>
        <taxon>Eukaryota</taxon>
        <taxon>Viridiplantae</taxon>
        <taxon>Streptophyta</taxon>
        <taxon>Embryophyta</taxon>
        <taxon>Tracheophyta</taxon>
        <taxon>Spermatophyta</taxon>
        <taxon>Magnoliopsida</taxon>
        <taxon>eudicotyledons</taxon>
        <taxon>Gunneridae</taxon>
        <taxon>Pentapetalae</taxon>
        <taxon>asterids</taxon>
        <taxon>lamiids</taxon>
        <taxon>Solanales</taxon>
        <taxon>Convolvulaceae</taxon>
        <taxon>Cuscuteae</taxon>
        <taxon>Cuscuta</taxon>
        <taxon>Cuscuta subgen. Cuscuta</taxon>
    </lineage>
</organism>
<dbReference type="Proteomes" id="UP001152523">
    <property type="component" value="Unassembled WGS sequence"/>
</dbReference>
<dbReference type="EMBL" id="CAMAPF010001085">
    <property type="protein sequence ID" value="CAH9145787.1"/>
    <property type="molecule type" value="Genomic_DNA"/>
</dbReference>
<evidence type="ECO:0000313" key="1">
    <source>
        <dbReference type="EMBL" id="CAH9145787.1"/>
    </source>
</evidence>
<gene>
    <name evidence="1" type="ORF">CEPIT_LOCUS42489</name>
</gene>
<dbReference type="NCBIfam" id="TIGR01615">
    <property type="entry name" value="A_thal_3542"/>
    <property type="match status" value="1"/>
</dbReference>
<protein>
    <submittedName>
        <fullName evidence="1">Uncharacterized protein</fullName>
    </submittedName>
</protein>
<keyword evidence="2" id="KW-1185">Reference proteome</keyword>
<comment type="caution">
    <text evidence="1">The sequence shown here is derived from an EMBL/GenBank/DDBJ whole genome shotgun (WGS) entry which is preliminary data.</text>
</comment>
<reference evidence="1" key="1">
    <citation type="submission" date="2022-07" db="EMBL/GenBank/DDBJ databases">
        <authorList>
            <person name="Macas J."/>
            <person name="Novak P."/>
            <person name="Neumann P."/>
        </authorList>
    </citation>
    <scope>NUCLEOTIDE SEQUENCE</scope>
</reference>
<dbReference type="Pfam" id="PF04720">
    <property type="entry name" value="PDDEXK_6"/>
    <property type="match status" value="1"/>
</dbReference>
<proteinExistence type="predicted"/>
<dbReference type="AlphaFoldDB" id="A0AAV0GCX0"/>
<dbReference type="PANTHER" id="PTHR31579:SF1">
    <property type="entry name" value="OS03G0796600 PROTEIN"/>
    <property type="match status" value="1"/>
</dbReference>
<accession>A0AAV0GCX0</accession>
<name>A0AAV0GCX0_9ASTE</name>
<sequence>MPVTKILPISSRAQAAEASIGNDSSKPITKSRFKRFFDRPFPSVLRNSSAAEKLTVAHVPGGELLRCKEGFSAVVAEYEPSSVCLTKMVHNFMEESNDKLPPKAVKCGRSRCNCFNGKGDDSSDDDFDFTAFGSLSTSSDSLKSLVLCATVSERNILADASKIVENNKTFKCKEESRKIVAKGLLSLGYTASICKSKWERTCSIPAGEYEFIDVIVEGERVFVDLDFRSQFDIARSTRGYKVILQSLPSIYVGKADRLLQIVSIVSEAAKMSLKKKGMHIAPWRKAEYMKAKWLSPCSRTSLPEPKAERIVIEIEAGAETEGDEFDLIFGDKSMCVCTDRIMPLSISSPPEKPDVAKWKLLEIKPKGSEKANKIVVTGLAALLKDKY</sequence>
<dbReference type="InterPro" id="IPR006502">
    <property type="entry name" value="PDDEXK-like"/>
</dbReference>